<evidence type="ECO:0000313" key="3">
    <source>
        <dbReference type="Proteomes" id="UP000053647"/>
    </source>
</evidence>
<reference evidence="2 3" key="1">
    <citation type="submission" date="2014-06" db="EMBL/GenBank/DDBJ databases">
        <authorList>
            <consortium name="DOE Joint Genome Institute"/>
            <person name="Kuo A."/>
            <person name="Kohler A."/>
            <person name="Nagy L.G."/>
            <person name="Floudas D."/>
            <person name="Copeland A."/>
            <person name="Barry K.W."/>
            <person name="Cichocki N."/>
            <person name="Veneault-Fourrey C."/>
            <person name="LaButti K."/>
            <person name="Lindquist E.A."/>
            <person name="Lipzen A."/>
            <person name="Lundell T."/>
            <person name="Morin E."/>
            <person name="Murat C."/>
            <person name="Sun H."/>
            <person name="Tunlid A."/>
            <person name="Henrissat B."/>
            <person name="Grigoriev I.V."/>
            <person name="Hibbett D.S."/>
            <person name="Martin F."/>
            <person name="Nordberg H.P."/>
            <person name="Cantor M.N."/>
            <person name="Hua S.X."/>
        </authorList>
    </citation>
    <scope>NUCLEOTIDE SEQUENCE [LARGE SCALE GENOMIC DNA]</scope>
    <source>
        <strain evidence="2 3">ATCC 200175</strain>
    </source>
</reference>
<evidence type="ECO:0000259" key="1">
    <source>
        <dbReference type="Pfam" id="PF11443"/>
    </source>
</evidence>
<dbReference type="Pfam" id="PF11443">
    <property type="entry name" value="DUF2828"/>
    <property type="match status" value="2"/>
</dbReference>
<accession>A0A0C9SN39</accession>
<evidence type="ECO:0000313" key="2">
    <source>
        <dbReference type="EMBL" id="KIJ07254.1"/>
    </source>
</evidence>
<dbReference type="OrthoDB" id="1149618at2759"/>
<feature type="domain" description="DUF2828" evidence="1">
    <location>
        <begin position="93"/>
        <end position="158"/>
    </location>
</feature>
<organism evidence="2 3">
    <name type="scientific">Paxillus involutus ATCC 200175</name>
    <dbReference type="NCBI Taxonomy" id="664439"/>
    <lineage>
        <taxon>Eukaryota</taxon>
        <taxon>Fungi</taxon>
        <taxon>Dikarya</taxon>
        <taxon>Basidiomycota</taxon>
        <taxon>Agaricomycotina</taxon>
        <taxon>Agaricomycetes</taxon>
        <taxon>Agaricomycetidae</taxon>
        <taxon>Boletales</taxon>
        <taxon>Paxilineae</taxon>
        <taxon>Paxillaceae</taxon>
        <taxon>Paxillus</taxon>
    </lineage>
</organism>
<proteinExistence type="predicted"/>
<name>A0A0C9SN39_PAXIN</name>
<dbReference type="Proteomes" id="UP000053647">
    <property type="component" value="Unassembled WGS sequence"/>
</dbReference>
<dbReference type="InterPro" id="IPR058580">
    <property type="entry name" value="DUF2828"/>
</dbReference>
<reference evidence="3" key="2">
    <citation type="submission" date="2015-01" db="EMBL/GenBank/DDBJ databases">
        <title>Evolutionary Origins and Diversification of the Mycorrhizal Mutualists.</title>
        <authorList>
            <consortium name="DOE Joint Genome Institute"/>
            <consortium name="Mycorrhizal Genomics Consortium"/>
            <person name="Kohler A."/>
            <person name="Kuo A."/>
            <person name="Nagy L.G."/>
            <person name="Floudas D."/>
            <person name="Copeland A."/>
            <person name="Barry K.W."/>
            <person name="Cichocki N."/>
            <person name="Veneault-Fourrey C."/>
            <person name="LaButti K."/>
            <person name="Lindquist E.A."/>
            <person name="Lipzen A."/>
            <person name="Lundell T."/>
            <person name="Morin E."/>
            <person name="Murat C."/>
            <person name="Riley R."/>
            <person name="Ohm R."/>
            <person name="Sun H."/>
            <person name="Tunlid A."/>
            <person name="Henrissat B."/>
            <person name="Grigoriev I.V."/>
            <person name="Hibbett D.S."/>
            <person name="Martin F."/>
        </authorList>
    </citation>
    <scope>NUCLEOTIDE SEQUENCE [LARGE SCALE GENOMIC DNA]</scope>
    <source>
        <strain evidence="3">ATCC 200175</strain>
    </source>
</reference>
<keyword evidence="3" id="KW-1185">Reference proteome</keyword>
<dbReference type="AlphaFoldDB" id="A0A0C9SN39"/>
<protein>
    <recommendedName>
        <fullName evidence="1">DUF2828 domain-containing protein</fullName>
    </recommendedName>
</protein>
<feature type="domain" description="DUF2828" evidence="1">
    <location>
        <begin position="196"/>
        <end position="252"/>
    </location>
</feature>
<dbReference type="HOGENOM" id="CLU_1103097_0_0_1"/>
<sequence length="252" mass="28292">MLKGVYHAPRISYSSRRKVCEIPPSANQDAHPSVPDPSRSSNLPECYAIPEPFDPDFIDLLLPASQSTTVPKVEVAGASNAVRRSYLRLHPYTFDAFLGLDTYLQVTGQEFGCMLENTWAEDPALTLCIIWNARSMHDGKGDKELFYRLGFWMAFREPSPHGCRTPPLPGRPDVLSSFTQRWCKEALLHLPQPLYKRYLALYVAVARLFAVRLTKDFAILEKIAALPADTGEKERMKVMGALSLAPKWAPTP</sequence>
<dbReference type="EMBL" id="KN819961">
    <property type="protein sequence ID" value="KIJ07254.1"/>
    <property type="molecule type" value="Genomic_DNA"/>
</dbReference>
<gene>
    <name evidence="2" type="ORF">PAXINDRAFT_19550</name>
</gene>